<dbReference type="InterPro" id="IPR001810">
    <property type="entry name" value="F-box_dom"/>
</dbReference>
<dbReference type="InParanoid" id="A7EGL6"/>
<dbReference type="STRING" id="665079.A7EGL6"/>
<organism evidence="3 4">
    <name type="scientific">Sclerotinia sclerotiorum (strain ATCC 18683 / 1980 / Ss-1)</name>
    <name type="common">White mold</name>
    <name type="synonym">Whetzelinia sclerotiorum</name>
    <dbReference type="NCBI Taxonomy" id="665079"/>
    <lineage>
        <taxon>Eukaryota</taxon>
        <taxon>Fungi</taxon>
        <taxon>Dikarya</taxon>
        <taxon>Ascomycota</taxon>
        <taxon>Pezizomycotina</taxon>
        <taxon>Leotiomycetes</taxon>
        <taxon>Helotiales</taxon>
        <taxon>Sclerotiniaceae</taxon>
        <taxon>Sclerotinia</taxon>
    </lineage>
</organism>
<protein>
    <submittedName>
        <fullName evidence="3">Uncharacterized protein</fullName>
    </submittedName>
</protein>
<dbReference type="Gene3D" id="1.20.1280.50">
    <property type="match status" value="1"/>
</dbReference>
<dbReference type="AlphaFoldDB" id="A7EGL6"/>
<evidence type="ECO:0000313" key="3">
    <source>
        <dbReference type="EMBL" id="EDO01982.1"/>
    </source>
</evidence>
<dbReference type="SUPFAM" id="SSF81383">
    <property type="entry name" value="F-box domain"/>
    <property type="match status" value="1"/>
</dbReference>
<proteinExistence type="predicted"/>
<dbReference type="RefSeq" id="XP_001594650.1">
    <property type="nucleotide sequence ID" value="XM_001594600.1"/>
</dbReference>
<dbReference type="InterPro" id="IPR036047">
    <property type="entry name" value="F-box-like_dom_sf"/>
</dbReference>
<name>A7EGL6_SCLS1</name>
<dbReference type="SUPFAM" id="SSF51197">
    <property type="entry name" value="Clavaminate synthase-like"/>
    <property type="match status" value="1"/>
</dbReference>
<reference evidence="4" key="1">
    <citation type="journal article" date="2011" name="PLoS Genet.">
        <title>Genomic analysis of the necrotrophic fungal pathogens Sclerotinia sclerotiorum and Botrytis cinerea.</title>
        <authorList>
            <person name="Amselem J."/>
            <person name="Cuomo C.A."/>
            <person name="van Kan J.A."/>
            <person name="Viaud M."/>
            <person name="Benito E.P."/>
            <person name="Couloux A."/>
            <person name="Coutinho P.M."/>
            <person name="de Vries R.P."/>
            <person name="Dyer P.S."/>
            <person name="Fillinger S."/>
            <person name="Fournier E."/>
            <person name="Gout L."/>
            <person name="Hahn M."/>
            <person name="Kohn L."/>
            <person name="Lapalu N."/>
            <person name="Plummer K.M."/>
            <person name="Pradier J.M."/>
            <person name="Quevillon E."/>
            <person name="Sharon A."/>
            <person name="Simon A."/>
            <person name="ten Have A."/>
            <person name="Tudzynski B."/>
            <person name="Tudzynski P."/>
            <person name="Wincker P."/>
            <person name="Andrew M."/>
            <person name="Anthouard V."/>
            <person name="Beever R.E."/>
            <person name="Beffa R."/>
            <person name="Benoit I."/>
            <person name="Bouzid O."/>
            <person name="Brault B."/>
            <person name="Chen Z."/>
            <person name="Choquer M."/>
            <person name="Collemare J."/>
            <person name="Cotton P."/>
            <person name="Danchin E.G."/>
            <person name="Da Silva C."/>
            <person name="Gautier A."/>
            <person name="Giraud C."/>
            <person name="Giraud T."/>
            <person name="Gonzalez C."/>
            <person name="Grossetete S."/>
            <person name="Guldener U."/>
            <person name="Henrissat B."/>
            <person name="Howlett B.J."/>
            <person name="Kodira C."/>
            <person name="Kretschmer M."/>
            <person name="Lappartient A."/>
            <person name="Leroch M."/>
            <person name="Levis C."/>
            <person name="Mauceli E."/>
            <person name="Neuveglise C."/>
            <person name="Oeser B."/>
            <person name="Pearson M."/>
            <person name="Poulain J."/>
            <person name="Poussereau N."/>
            <person name="Quesneville H."/>
            <person name="Rascle C."/>
            <person name="Schumacher J."/>
            <person name="Segurens B."/>
            <person name="Sexton A."/>
            <person name="Silva E."/>
            <person name="Sirven C."/>
            <person name="Soanes D.M."/>
            <person name="Talbot N.J."/>
            <person name="Templeton M."/>
            <person name="Yandava C."/>
            <person name="Yarden O."/>
            <person name="Zeng Q."/>
            <person name="Rollins J.A."/>
            <person name="Lebrun M.H."/>
            <person name="Dickman M."/>
        </authorList>
    </citation>
    <scope>NUCLEOTIDE SEQUENCE [LARGE SCALE GENOMIC DNA]</scope>
    <source>
        <strain evidence="4">ATCC 18683 / 1980 / Ss-1</strain>
    </source>
</reference>
<evidence type="ECO:0000259" key="2">
    <source>
        <dbReference type="PROSITE" id="PS51184"/>
    </source>
</evidence>
<evidence type="ECO:0000259" key="1">
    <source>
        <dbReference type="PROSITE" id="PS50181"/>
    </source>
</evidence>
<dbReference type="PROSITE" id="PS50181">
    <property type="entry name" value="FBOX"/>
    <property type="match status" value="1"/>
</dbReference>
<accession>A7EGL6</accession>
<dbReference type="PANTHER" id="PTHR12480:SF21">
    <property type="entry name" value="JMJC DOMAIN-CONTAINING PROTEIN 8"/>
    <property type="match status" value="1"/>
</dbReference>
<dbReference type="HOGENOM" id="CLU_016785_1_1_1"/>
<dbReference type="InterPro" id="IPR003347">
    <property type="entry name" value="JmjC_dom"/>
</dbReference>
<dbReference type="GeneID" id="5490823"/>
<dbReference type="SMART" id="SM00558">
    <property type="entry name" value="JmjC"/>
    <property type="match status" value="1"/>
</dbReference>
<dbReference type="Pfam" id="PF12937">
    <property type="entry name" value="F-box-like"/>
    <property type="match status" value="1"/>
</dbReference>
<dbReference type="GO" id="GO:0005634">
    <property type="term" value="C:nucleus"/>
    <property type="evidence" value="ECO:0000318"/>
    <property type="project" value="GO_Central"/>
</dbReference>
<dbReference type="eggNOG" id="KOG2130">
    <property type="taxonomic scope" value="Eukaryota"/>
</dbReference>
<feature type="domain" description="JmjC" evidence="2">
    <location>
        <begin position="263"/>
        <end position="425"/>
    </location>
</feature>
<dbReference type="GO" id="GO:0000987">
    <property type="term" value="F:cis-regulatory region sequence-specific DNA binding"/>
    <property type="evidence" value="ECO:0000318"/>
    <property type="project" value="GO_Central"/>
</dbReference>
<dbReference type="KEGG" id="ssl:SS1G_04458"/>
<dbReference type="OMA" id="WPAYKNW"/>
<dbReference type="Gene3D" id="2.60.120.650">
    <property type="entry name" value="Cupin"/>
    <property type="match status" value="1"/>
</dbReference>
<keyword evidence="4" id="KW-1185">Reference proteome</keyword>
<evidence type="ECO:0000313" key="4">
    <source>
        <dbReference type="Proteomes" id="UP000001312"/>
    </source>
</evidence>
<dbReference type="Pfam" id="PF13621">
    <property type="entry name" value="Cupin_8"/>
    <property type="match status" value="1"/>
</dbReference>
<dbReference type="InterPro" id="IPR041667">
    <property type="entry name" value="Cupin_8"/>
</dbReference>
<gene>
    <name evidence="3" type="ORF">SS1G_04458</name>
</gene>
<sequence>MSLDSSTPIQPSGINTIPVHESGEIIEESESDSSVSIPPHPLGVKPLGNQYTATSNARYAIGLFQILPDEVLAIVLESLHPELLALLGSTCKFLYAFCRSEEFWKSLFIESPASKSGSFEWRGSWRATFLNIDDSNLTKIQCDNVFSDVLYRPFLCTHTPLTPYTTNIPHKNQISRMENLTPEEFTSTWSDKPFILTKPVHEWPAYHSWDTEALLQQHRDTKFRAEAVDWSLNTYIQYMNHSNDESPLYLFDRDFISKMNLHITKDTSSPPYQIPSCFGEDLFKVFGPNRPDDKWLIVGPARSGSTYHKDPNATSAWNAVLRGSKYWIMFPSTPSSPPPPGVYVSVDQSEVTSPLSIAEWLLGFHAEARRTLGCVEGVCAAGEVLHVPSGWWHLVVNLDASIAITQNFVPRAHLVGVLSFLKDKADQVSGFKKEVVDPYAMFVDGMKREYPELLEEAMAELERRAEGRKRKWDVAVANGDGDEEAGGFSFGFGGDSDEEFIWLLNIDMRTDTPQL</sequence>
<feature type="domain" description="F-box" evidence="1">
    <location>
        <begin position="61"/>
        <end position="107"/>
    </location>
</feature>
<dbReference type="Proteomes" id="UP000001312">
    <property type="component" value="Unassembled WGS sequence"/>
</dbReference>
<dbReference type="InterPro" id="IPR050910">
    <property type="entry name" value="JMJD6_ArgDemeth/LysHydrox"/>
</dbReference>
<dbReference type="PANTHER" id="PTHR12480">
    <property type="entry name" value="ARGININE DEMETHYLASE AND LYSYL-HYDROXYLASE JMJD"/>
    <property type="match status" value="1"/>
</dbReference>
<dbReference type="PROSITE" id="PS51184">
    <property type="entry name" value="JMJC"/>
    <property type="match status" value="1"/>
</dbReference>
<dbReference type="EMBL" id="CH476625">
    <property type="protein sequence ID" value="EDO01982.1"/>
    <property type="molecule type" value="Genomic_DNA"/>
</dbReference>